<evidence type="ECO:0000256" key="7">
    <source>
        <dbReference type="ARBA" id="ARBA00023163"/>
    </source>
</evidence>
<dbReference type="FunFam" id="4.10.1100.10:FF:000001">
    <property type="entry name" value="Squamosa promoter-binding-like protein 14"/>
    <property type="match status" value="1"/>
</dbReference>
<sequence>MNLHQQHESSSSDRSITILPSPKGQNSLTTSLLIPQSSSSLCPLYFRNSSALWLLFGFMDILLVACFMIPAMFFFFKETGNLFTRFGQKSHHYYGPVPVVSDLKAVGKRTMEWDLNDWKWDADLFTATPSDYSSRQLFPVTTSELQTNTGASNSSSSCSVEINLQNQKGKRRVMVLDEEEVCGEAGALNLKLGAGGQVYPITEDEAERWEGKTGKKTKVAGTTSNRAVCQVDDCRTDLSNAKDYHRRHKVCDLHSKATKALVLNVMQRFCQQCSRFHVLQEFDEGKRSCRRRLAGHNRRRRKTHPENTVNGVSLNVEHGSSYLLISLLRILTNIHSNTSDQRSEQDLVTHLLKNLGNINASNLSRLITGSQNFTNASTSIPPLEKEASQPLEYETMENGGALQITDPSNNNIPFQPKSSPMEATVGVGRMKFNTIDLNNAYDDSQDCMETFDTFENTDNVPMWLRGGDPHKSSPPQTSGSTATQSPSSSSGEAQSRTDRIVFKLFGKDPNELPVLLRNQILDWLSQSPSDIEGYIKPGCIILSVYLRMDNSSWDELCYDLSSNLRKLLEASSDSFWRTGWIYTRVLDHVAFACDGQIVLNTSLPHNKDHRNSTILSVKPIAVSFSETAEFSVKGFSFSWSTSRLTCALEGSYLFQTNCSNVMDGGDSSIKHDHHLQSLTFSCSIPNIHGRGFIEIEDDSLSSSFFPFIVAEEDVCSEIRTLETDIDDSKLEARNQALDFINEMGWLLHRSQLKSRLSSMDPNSDPFSFDRFRWLIEFSVDHDWCRVVNKLLTLIFKGITVINHTSIETALMDIGLLHRAVRRNSRPMVDFLLNFRGPGPVLFKPDAVGPAGLTPLHIAAGKDGSEDVLDALTNDPQMVGVEAWRRSHDSSGLTPYDYASLRGHYPYIHLVQRKMNKNKGHVVVDIPLKTKVKGGAELSFKGFEMEKEKEKALVFKGRCNACEGKLGYYGGVRSSLAIYKPAMLSMVAIAAVCVCVALLFKSSPQVMFVFQPFIWERLKYGAS</sequence>
<keyword evidence="4" id="KW-0862">Zinc</keyword>
<dbReference type="PANTHER" id="PTHR31251:SF86">
    <property type="entry name" value="SQUAMOSA PROMOTER-BINDING-LIKE PROTEIN 1"/>
    <property type="match status" value="1"/>
</dbReference>
<name>A0AAU9NX23_9ASTR</name>
<evidence type="ECO:0000256" key="10">
    <source>
        <dbReference type="PROSITE-ProRule" id="PRU00470"/>
    </source>
</evidence>
<feature type="compositionally biased region" description="Basic and acidic residues" evidence="11">
    <location>
        <begin position="1"/>
        <end position="11"/>
    </location>
</feature>
<evidence type="ECO:0000313" key="15">
    <source>
        <dbReference type="Proteomes" id="UP001157418"/>
    </source>
</evidence>
<evidence type="ECO:0000256" key="8">
    <source>
        <dbReference type="ARBA" id="ARBA00023242"/>
    </source>
</evidence>
<feature type="region of interest" description="Disordered" evidence="11">
    <location>
        <begin position="1"/>
        <end position="22"/>
    </location>
</feature>
<evidence type="ECO:0000256" key="4">
    <source>
        <dbReference type="ARBA" id="ARBA00022833"/>
    </source>
</evidence>
<dbReference type="EMBL" id="CAKMRJ010005412">
    <property type="protein sequence ID" value="CAH1442367.1"/>
    <property type="molecule type" value="Genomic_DNA"/>
</dbReference>
<dbReference type="InterPro" id="IPR036770">
    <property type="entry name" value="Ankyrin_rpt-contain_sf"/>
</dbReference>
<dbReference type="SUPFAM" id="SSF103612">
    <property type="entry name" value="SBT domain"/>
    <property type="match status" value="1"/>
</dbReference>
<dbReference type="AlphaFoldDB" id="A0AAU9NX23"/>
<dbReference type="Gene3D" id="1.25.40.20">
    <property type="entry name" value="Ankyrin repeat-containing domain"/>
    <property type="match status" value="1"/>
</dbReference>
<gene>
    <name evidence="14" type="ORF">LVIROSA_LOCUS28359</name>
</gene>
<dbReference type="InterPro" id="IPR036893">
    <property type="entry name" value="SBP_sf"/>
</dbReference>
<evidence type="ECO:0000256" key="11">
    <source>
        <dbReference type="SAM" id="MobiDB-lite"/>
    </source>
</evidence>
<evidence type="ECO:0000259" key="13">
    <source>
        <dbReference type="PROSITE" id="PS51141"/>
    </source>
</evidence>
<evidence type="ECO:0000256" key="12">
    <source>
        <dbReference type="SAM" id="Phobius"/>
    </source>
</evidence>
<dbReference type="Proteomes" id="UP001157418">
    <property type="component" value="Unassembled WGS sequence"/>
</dbReference>
<dbReference type="GO" id="GO:0003677">
    <property type="term" value="F:DNA binding"/>
    <property type="evidence" value="ECO:0007669"/>
    <property type="project" value="UniProtKB-KW"/>
</dbReference>
<evidence type="ECO:0000256" key="5">
    <source>
        <dbReference type="ARBA" id="ARBA00023015"/>
    </source>
</evidence>
<feature type="transmembrane region" description="Helical" evidence="12">
    <location>
        <begin position="51"/>
        <end position="76"/>
    </location>
</feature>
<keyword evidence="7" id="KW-0804">Transcription</keyword>
<evidence type="ECO:0000256" key="6">
    <source>
        <dbReference type="ARBA" id="ARBA00023125"/>
    </source>
</evidence>
<keyword evidence="5" id="KW-0805">Transcription regulation</keyword>
<keyword evidence="12" id="KW-0812">Transmembrane</keyword>
<accession>A0AAU9NX23</accession>
<keyword evidence="2" id="KW-0479">Metal-binding</keyword>
<dbReference type="PROSITE" id="PS51141">
    <property type="entry name" value="ZF_SBP"/>
    <property type="match status" value="1"/>
</dbReference>
<reference evidence="14 15" key="1">
    <citation type="submission" date="2022-01" db="EMBL/GenBank/DDBJ databases">
        <authorList>
            <person name="Xiong W."/>
            <person name="Schranz E."/>
        </authorList>
    </citation>
    <scope>NUCLEOTIDE SEQUENCE [LARGE SCALE GENOMIC DNA]</scope>
</reference>
<evidence type="ECO:0000256" key="1">
    <source>
        <dbReference type="ARBA" id="ARBA00004123"/>
    </source>
</evidence>
<keyword evidence="12" id="KW-1133">Transmembrane helix</keyword>
<dbReference type="Pfam" id="PF03110">
    <property type="entry name" value="SBP"/>
    <property type="match status" value="1"/>
</dbReference>
<protein>
    <recommendedName>
        <fullName evidence="13">SBP-type domain-containing protein</fullName>
    </recommendedName>
</protein>
<organism evidence="14 15">
    <name type="scientific">Lactuca virosa</name>
    <dbReference type="NCBI Taxonomy" id="75947"/>
    <lineage>
        <taxon>Eukaryota</taxon>
        <taxon>Viridiplantae</taxon>
        <taxon>Streptophyta</taxon>
        <taxon>Embryophyta</taxon>
        <taxon>Tracheophyta</taxon>
        <taxon>Spermatophyta</taxon>
        <taxon>Magnoliopsida</taxon>
        <taxon>eudicotyledons</taxon>
        <taxon>Gunneridae</taxon>
        <taxon>Pentapetalae</taxon>
        <taxon>asterids</taxon>
        <taxon>campanulids</taxon>
        <taxon>Asterales</taxon>
        <taxon>Asteraceae</taxon>
        <taxon>Cichorioideae</taxon>
        <taxon>Cichorieae</taxon>
        <taxon>Lactucinae</taxon>
        <taxon>Lactuca</taxon>
    </lineage>
</organism>
<evidence type="ECO:0000256" key="9">
    <source>
        <dbReference type="ARBA" id="ARBA00056472"/>
    </source>
</evidence>
<proteinExistence type="predicted"/>
<keyword evidence="6" id="KW-0238">DNA-binding</keyword>
<feature type="transmembrane region" description="Helical" evidence="12">
    <location>
        <begin position="981"/>
        <end position="999"/>
    </location>
</feature>
<keyword evidence="12" id="KW-0472">Membrane</keyword>
<keyword evidence="15" id="KW-1185">Reference proteome</keyword>
<evidence type="ECO:0000313" key="14">
    <source>
        <dbReference type="EMBL" id="CAH1442367.1"/>
    </source>
</evidence>
<feature type="region of interest" description="Disordered" evidence="11">
    <location>
        <begin position="458"/>
        <end position="495"/>
    </location>
</feature>
<dbReference type="GO" id="GO:0008270">
    <property type="term" value="F:zinc ion binding"/>
    <property type="evidence" value="ECO:0007669"/>
    <property type="project" value="UniProtKB-KW"/>
</dbReference>
<evidence type="ECO:0000256" key="2">
    <source>
        <dbReference type="ARBA" id="ARBA00022723"/>
    </source>
</evidence>
<dbReference type="InterPro" id="IPR044817">
    <property type="entry name" value="SBP-like"/>
</dbReference>
<dbReference type="GO" id="GO:0005634">
    <property type="term" value="C:nucleus"/>
    <property type="evidence" value="ECO:0007669"/>
    <property type="project" value="UniProtKB-SubCell"/>
</dbReference>
<comment type="subcellular location">
    <subcellularLocation>
        <location evidence="1">Nucleus</location>
    </subcellularLocation>
</comment>
<dbReference type="Gene3D" id="4.10.1100.10">
    <property type="entry name" value="Transcription factor, SBP-box domain"/>
    <property type="match status" value="1"/>
</dbReference>
<dbReference type="Pfam" id="PF26102">
    <property type="entry name" value="Ig_SPL7"/>
    <property type="match status" value="1"/>
</dbReference>
<dbReference type="PANTHER" id="PTHR31251">
    <property type="entry name" value="SQUAMOSA PROMOTER-BINDING-LIKE PROTEIN 4"/>
    <property type="match status" value="1"/>
</dbReference>
<dbReference type="InterPro" id="IPR004333">
    <property type="entry name" value="SBP_dom"/>
</dbReference>
<keyword evidence="8" id="KW-0539">Nucleus</keyword>
<keyword evidence="3 10" id="KW-0863">Zinc-finger</keyword>
<evidence type="ECO:0000256" key="3">
    <source>
        <dbReference type="ARBA" id="ARBA00022771"/>
    </source>
</evidence>
<feature type="compositionally biased region" description="Low complexity" evidence="11">
    <location>
        <begin position="473"/>
        <end position="494"/>
    </location>
</feature>
<dbReference type="SUPFAM" id="SSF48403">
    <property type="entry name" value="Ankyrin repeat"/>
    <property type="match status" value="1"/>
</dbReference>
<comment type="caution">
    <text evidence="14">The sequence shown here is derived from an EMBL/GenBank/DDBJ whole genome shotgun (WGS) entry which is preliminary data.</text>
</comment>
<feature type="domain" description="SBP-type" evidence="13">
    <location>
        <begin position="226"/>
        <end position="303"/>
    </location>
</feature>
<comment type="function">
    <text evidence="9">Probable transcriptional factor. Binds to the promoter of the SQUAMOSA gene.</text>
</comment>